<gene>
    <name evidence="2" type="ORF">K435DRAFT_808510</name>
</gene>
<dbReference type="AlphaFoldDB" id="A0A4S8L179"/>
<evidence type="ECO:0000256" key="1">
    <source>
        <dbReference type="SAM" id="MobiDB-lite"/>
    </source>
</evidence>
<sequence length="114" mass="12702">MELWLLKSLAHGNRDWIAREVLQSASEVFAEELTKSNAARLSLTVWTHRTNGGENHYTIRAYDDAGHIVGSIHAGNESGAYEGWFGDEVKKSGRKKRSGTSIGFQSDKHMRLGD</sequence>
<evidence type="ECO:0000313" key="3">
    <source>
        <dbReference type="Proteomes" id="UP000297245"/>
    </source>
</evidence>
<protein>
    <submittedName>
        <fullName evidence="2">Uncharacterized protein</fullName>
    </submittedName>
</protein>
<accession>A0A4S8L179</accession>
<name>A0A4S8L179_DENBC</name>
<evidence type="ECO:0000313" key="2">
    <source>
        <dbReference type="EMBL" id="THU82157.1"/>
    </source>
</evidence>
<dbReference type="EMBL" id="ML179753">
    <property type="protein sequence ID" value="THU82157.1"/>
    <property type="molecule type" value="Genomic_DNA"/>
</dbReference>
<keyword evidence="3" id="KW-1185">Reference proteome</keyword>
<organism evidence="2 3">
    <name type="scientific">Dendrothele bispora (strain CBS 962.96)</name>
    <dbReference type="NCBI Taxonomy" id="1314807"/>
    <lineage>
        <taxon>Eukaryota</taxon>
        <taxon>Fungi</taxon>
        <taxon>Dikarya</taxon>
        <taxon>Basidiomycota</taxon>
        <taxon>Agaricomycotina</taxon>
        <taxon>Agaricomycetes</taxon>
        <taxon>Agaricomycetidae</taxon>
        <taxon>Agaricales</taxon>
        <taxon>Agaricales incertae sedis</taxon>
        <taxon>Dendrothele</taxon>
    </lineage>
</organism>
<proteinExistence type="predicted"/>
<reference evidence="2 3" key="1">
    <citation type="journal article" date="2019" name="Nat. Ecol. Evol.">
        <title>Megaphylogeny resolves global patterns of mushroom evolution.</title>
        <authorList>
            <person name="Varga T."/>
            <person name="Krizsan K."/>
            <person name="Foldi C."/>
            <person name="Dima B."/>
            <person name="Sanchez-Garcia M."/>
            <person name="Sanchez-Ramirez S."/>
            <person name="Szollosi G.J."/>
            <person name="Szarkandi J.G."/>
            <person name="Papp V."/>
            <person name="Albert L."/>
            <person name="Andreopoulos W."/>
            <person name="Angelini C."/>
            <person name="Antonin V."/>
            <person name="Barry K.W."/>
            <person name="Bougher N.L."/>
            <person name="Buchanan P."/>
            <person name="Buyck B."/>
            <person name="Bense V."/>
            <person name="Catcheside P."/>
            <person name="Chovatia M."/>
            <person name="Cooper J."/>
            <person name="Damon W."/>
            <person name="Desjardin D."/>
            <person name="Finy P."/>
            <person name="Geml J."/>
            <person name="Haridas S."/>
            <person name="Hughes K."/>
            <person name="Justo A."/>
            <person name="Karasinski D."/>
            <person name="Kautmanova I."/>
            <person name="Kiss B."/>
            <person name="Kocsube S."/>
            <person name="Kotiranta H."/>
            <person name="LaButti K.M."/>
            <person name="Lechner B.E."/>
            <person name="Liimatainen K."/>
            <person name="Lipzen A."/>
            <person name="Lukacs Z."/>
            <person name="Mihaltcheva S."/>
            <person name="Morgado L.N."/>
            <person name="Niskanen T."/>
            <person name="Noordeloos M.E."/>
            <person name="Ohm R.A."/>
            <person name="Ortiz-Santana B."/>
            <person name="Ovrebo C."/>
            <person name="Racz N."/>
            <person name="Riley R."/>
            <person name="Savchenko A."/>
            <person name="Shiryaev A."/>
            <person name="Soop K."/>
            <person name="Spirin V."/>
            <person name="Szebenyi C."/>
            <person name="Tomsovsky M."/>
            <person name="Tulloss R.E."/>
            <person name="Uehling J."/>
            <person name="Grigoriev I.V."/>
            <person name="Vagvolgyi C."/>
            <person name="Papp T."/>
            <person name="Martin F.M."/>
            <person name="Miettinen O."/>
            <person name="Hibbett D.S."/>
            <person name="Nagy L.G."/>
        </authorList>
    </citation>
    <scope>NUCLEOTIDE SEQUENCE [LARGE SCALE GENOMIC DNA]</scope>
    <source>
        <strain evidence="2 3">CBS 962.96</strain>
    </source>
</reference>
<dbReference type="Proteomes" id="UP000297245">
    <property type="component" value="Unassembled WGS sequence"/>
</dbReference>
<feature type="region of interest" description="Disordered" evidence="1">
    <location>
        <begin position="91"/>
        <end position="114"/>
    </location>
</feature>